<feature type="region of interest" description="Disordered" evidence="1">
    <location>
        <begin position="48"/>
        <end position="104"/>
    </location>
</feature>
<organism evidence="2 3">
    <name type="scientific">Caenorhabditis briggsae</name>
    <dbReference type="NCBI Taxonomy" id="6238"/>
    <lineage>
        <taxon>Eukaryota</taxon>
        <taxon>Metazoa</taxon>
        <taxon>Ecdysozoa</taxon>
        <taxon>Nematoda</taxon>
        <taxon>Chromadorea</taxon>
        <taxon>Rhabditida</taxon>
        <taxon>Rhabditina</taxon>
        <taxon>Rhabditomorpha</taxon>
        <taxon>Rhabditoidea</taxon>
        <taxon>Rhabditidae</taxon>
        <taxon>Peloderinae</taxon>
        <taxon>Caenorhabditis</taxon>
    </lineage>
</organism>
<dbReference type="EMBL" id="CP092620">
    <property type="protein sequence ID" value="UMM12582.1"/>
    <property type="molecule type" value="Genomic_DNA"/>
</dbReference>
<evidence type="ECO:0000256" key="1">
    <source>
        <dbReference type="SAM" id="MobiDB-lite"/>
    </source>
</evidence>
<protein>
    <submittedName>
        <fullName evidence="2">Uncharacterized protein</fullName>
    </submittedName>
</protein>
<keyword evidence="3" id="KW-1185">Reference proteome</keyword>
<dbReference type="AlphaFoldDB" id="A0AAE9E4U6"/>
<dbReference type="Proteomes" id="UP000829354">
    <property type="component" value="Chromosome I"/>
</dbReference>
<proteinExistence type="predicted"/>
<evidence type="ECO:0000313" key="2">
    <source>
        <dbReference type="EMBL" id="UMM12582.1"/>
    </source>
</evidence>
<feature type="compositionally biased region" description="Acidic residues" evidence="1">
    <location>
        <begin position="73"/>
        <end position="104"/>
    </location>
</feature>
<reference evidence="2 3" key="1">
    <citation type="submission" date="2022-04" db="EMBL/GenBank/DDBJ databases">
        <title>Chromosome-level reference genomes for two strains of Caenorhabditis briggsae: an improved platform for comparative genomics.</title>
        <authorList>
            <person name="Stevens L."/>
            <person name="Andersen E."/>
        </authorList>
    </citation>
    <scope>NUCLEOTIDE SEQUENCE [LARGE SCALE GENOMIC DNA]</scope>
    <source>
        <strain evidence="2">VX34</strain>
        <tissue evidence="2">Whole-organism</tissue>
    </source>
</reference>
<evidence type="ECO:0000313" key="3">
    <source>
        <dbReference type="Proteomes" id="UP000829354"/>
    </source>
</evidence>
<accession>A0AAE9E4U6</accession>
<name>A0AAE9E4U6_CAEBR</name>
<sequence length="104" mass="12291">MDPNQLASIQDQNNHREDECRMNNPENRKRCNRCKGPAHSFNICETHDEEDRQVNQNERVLTARIEPTSEEVRPEEDDERKETSSEEESSTSEEEEEEEQNTEL</sequence>
<feature type="region of interest" description="Disordered" evidence="1">
    <location>
        <begin position="1"/>
        <end position="35"/>
    </location>
</feature>
<gene>
    <name evidence="2" type="ORF">L5515_001288</name>
</gene>
<feature type="compositionally biased region" description="Basic and acidic residues" evidence="1">
    <location>
        <begin position="13"/>
        <end position="29"/>
    </location>
</feature>
<feature type="compositionally biased region" description="Polar residues" evidence="1">
    <location>
        <begin position="1"/>
        <end position="12"/>
    </location>
</feature>